<dbReference type="Proteomes" id="UP001239909">
    <property type="component" value="Unassembled WGS sequence"/>
</dbReference>
<accession>A0ABQ6LQQ5</accession>
<gene>
    <name evidence="8" type="ORF">LNKW23_36130</name>
</gene>
<dbReference type="PANTHER" id="PTHR43413:SF1">
    <property type="entry name" value="SIROHEME DECARBOXYLASE NIRL SUBUNIT"/>
    <property type="match status" value="1"/>
</dbReference>
<protein>
    <recommendedName>
        <fullName evidence="4">siroheme decarboxylase</fullName>
        <ecNumber evidence="4">4.1.1.111</ecNumber>
    </recommendedName>
</protein>
<dbReference type="EMBL" id="BSYI01000035">
    <property type="protein sequence ID" value="GMG84397.1"/>
    <property type="molecule type" value="Genomic_DNA"/>
</dbReference>
<comment type="catalytic activity">
    <reaction evidence="5">
        <text>siroheme + 2 H(+) = 12,18-didecarboxysiroheme + 2 CO2</text>
        <dbReference type="Rhea" id="RHEA:19093"/>
        <dbReference type="ChEBI" id="CHEBI:15378"/>
        <dbReference type="ChEBI" id="CHEBI:16526"/>
        <dbReference type="ChEBI" id="CHEBI:60052"/>
        <dbReference type="ChEBI" id="CHEBI:140497"/>
        <dbReference type="EC" id="4.1.1.111"/>
    </reaction>
</comment>
<evidence type="ECO:0000256" key="4">
    <source>
        <dbReference type="ARBA" id="ARBA00023471"/>
    </source>
</evidence>
<keyword evidence="9" id="KW-1185">Reference proteome</keyword>
<comment type="pathway">
    <text evidence="2">Porphyrin-containing compound metabolism.</text>
</comment>
<name>A0ABQ6LQQ5_9RHOB</name>
<comment type="caution">
    <text evidence="8">The sequence shown here is derived from an EMBL/GenBank/DDBJ whole genome shotgun (WGS) entry which is preliminary data.</text>
</comment>
<dbReference type="EC" id="4.1.1.111" evidence="4"/>
<organism evidence="8 9">
    <name type="scientific">Paralimibaculum aggregatum</name>
    <dbReference type="NCBI Taxonomy" id="3036245"/>
    <lineage>
        <taxon>Bacteria</taxon>
        <taxon>Pseudomonadati</taxon>
        <taxon>Pseudomonadota</taxon>
        <taxon>Alphaproteobacteria</taxon>
        <taxon>Rhodobacterales</taxon>
        <taxon>Paracoccaceae</taxon>
        <taxon>Paralimibaculum</taxon>
    </lineage>
</organism>
<dbReference type="Pfam" id="PF22451">
    <property type="entry name" value="NirdL-like_HTH"/>
    <property type="match status" value="2"/>
</dbReference>
<feature type="domain" description="Siroheme decarboxylase NirL-like HTH" evidence="7">
    <location>
        <begin position="9"/>
        <end position="54"/>
    </location>
</feature>
<sequence length="332" mass="35055">MIATLDATDRALLDRWQRGFPLVPHPFREIAAAHGIGEGEAVDRLASLAARGAISRLGATLRPNTAGASTLAAVAAPEDRIAEVAGAIGAEPGVNHSYLRENAWNIWFVATGPDRAHVDATLARIAEATGLAVLDLPLLRPFNIDLGFPLAGHAPMPPPLPVGQLGGIAEDDRALMQALTDGLEIAARPFAVLGAALGMGEAVAIARIRRLLELRVISRLGLILRHRALGWTSNAMVVWQVPEAGIDGIGPRLAAQPGVTLCYQRRPVPGVWPYTLYAMIHARSRPEALEVLERARAAAGLGGVPEAVLFSLRCFKQRGALVAHRPGGEAAA</sequence>
<dbReference type="Gene3D" id="3.30.70.3460">
    <property type="match status" value="2"/>
</dbReference>
<evidence type="ECO:0000256" key="5">
    <source>
        <dbReference type="ARBA" id="ARBA00048470"/>
    </source>
</evidence>
<evidence type="ECO:0000313" key="8">
    <source>
        <dbReference type="EMBL" id="GMG84397.1"/>
    </source>
</evidence>
<dbReference type="RefSeq" id="WP_285673444.1">
    <property type="nucleotide sequence ID" value="NZ_BSYI01000035.1"/>
</dbReference>
<evidence type="ECO:0000256" key="2">
    <source>
        <dbReference type="ARBA" id="ARBA00023444"/>
    </source>
</evidence>
<feature type="domain" description="Siroheme decarboxylase AsnC-like ligand binding" evidence="6">
    <location>
        <begin position="229"/>
        <end position="316"/>
    </location>
</feature>
<feature type="domain" description="Siroheme decarboxylase AsnC-like ligand binding" evidence="6">
    <location>
        <begin position="68"/>
        <end position="140"/>
    </location>
</feature>
<evidence type="ECO:0000259" key="6">
    <source>
        <dbReference type="Pfam" id="PF17805"/>
    </source>
</evidence>
<feature type="domain" description="Siroheme decarboxylase NirL-like HTH" evidence="7">
    <location>
        <begin position="172"/>
        <end position="217"/>
    </location>
</feature>
<dbReference type="PANTHER" id="PTHR43413">
    <property type="entry name" value="TRANSCRIPTIONAL REGULATOR, ASNC FAMILY"/>
    <property type="match status" value="1"/>
</dbReference>
<dbReference type="InterPro" id="IPR040523">
    <property type="entry name" value="AsnC_trans_reg2"/>
</dbReference>
<evidence type="ECO:0000256" key="3">
    <source>
        <dbReference type="ARBA" id="ARBA00023457"/>
    </source>
</evidence>
<comment type="similarity">
    <text evidence="3">Belongs to the Ahb/Nir family.</text>
</comment>
<keyword evidence="1" id="KW-0456">Lyase</keyword>
<evidence type="ECO:0000256" key="1">
    <source>
        <dbReference type="ARBA" id="ARBA00023239"/>
    </source>
</evidence>
<evidence type="ECO:0000259" key="7">
    <source>
        <dbReference type="Pfam" id="PF22451"/>
    </source>
</evidence>
<proteinExistence type="inferred from homology"/>
<reference evidence="8 9" key="1">
    <citation type="submission" date="2023-04" db="EMBL/GenBank/DDBJ databases">
        <title>Marinoamorphus aggregata gen. nov., sp. Nov., isolate from tissue of brittle star Ophioplocus japonicus.</title>
        <authorList>
            <person name="Kawano K."/>
            <person name="Sawayama S."/>
            <person name="Nakagawa S."/>
        </authorList>
    </citation>
    <scope>NUCLEOTIDE SEQUENCE [LARGE SCALE GENOMIC DNA]</scope>
    <source>
        <strain evidence="8 9">NKW23</strain>
    </source>
</reference>
<dbReference type="InterPro" id="IPR053953">
    <property type="entry name" value="NirdL-like_HTH"/>
</dbReference>
<evidence type="ECO:0000313" key="9">
    <source>
        <dbReference type="Proteomes" id="UP001239909"/>
    </source>
</evidence>
<dbReference type="InterPro" id="IPR050684">
    <property type="entry name" value="HTH-Siroheme_Decarb"/>
</dbReference>
<dbReference type="Pfam" id="PF17805">
    <property type="entry name" value="AsnC_trans_reg2"/>
    <property type="match status" value="2"/>
</dbReference>